<dbReference type="Pfam" id="PF00406">
    <property type="entry name" value="ADK"/>
    <property type="match status" value="1"/>
</dbReference>
<keyword evidence="2 5" id="KW-0545">Nucleotide biosynthesis</keyword>
<organism evidence="8 9">
    <name type="scientific">Carboxylicivirga sediminis</name>
    <dbReference type="NCBI Taxonomy" id="2006564"/>
    <lineage>
        <taxon>Bacteria</taxon>
        <taxon>Pseudomonadati</taxon>
        <taxon>Bacteroidota</taxon>
        <taxon>Bacteroidia</taxon>
        <taxon>Marinilabiliales</taxon>
        <taxon>Marinilabiliaceae</taxon>
        <taxon>Carboxylicivirga</taxon>
    </lineage>
</organism>
<reference evidence="8" key="2">
    <citation type="submission" date="2021-04" db="EMBL/GenBank/DDBJ databases">
        <authorList>
            <person name="Zhang T."/>
            <person name="Zhang Y."/>
            <person name="Lu D."/>
            <person name="Zuo D."/>
            <person name="Du Z."/>
        </authorList>
    </citation>
    <scope>NUCLEOTIDE SEQUENCE</scope>
    <source>
        <strain evidence="8">JR1</strain>
    </source>
</reference>
<dbReference type="PRINTS" id="PR00094">
    <property type="entry name" value="ADENYLTKNASE"/>
</dbReference>
<name>A0A941F823_9BACT</name>
<evidence type="ECO:0000256" key="3">
    <source>
        <dbReference type="ARBA" id="ARBA00022741"/>
    </source>
</evidence>
<comment type="caution">
    <text evidence="8">The sequence shown here is derived from an EMBL/GenBank/DDBJ whole genome shotgun (WGS) entry which is preliminary data.</text>
</comment>
<feature type="binding site" evidence="5">
    <location>
        <position position="93"/>
    </location>
    <ligand>
        <name>AMP</name>
        <dbReference type="ChEBI" id="CHEBI:456215"/>
    </ligand>
</feature>
<dbReference type="Proteomes" id="UP000679220">
    <property type="component" value="Unassembled WGS sequence"/>
</dbReference>
<dbReference type="NCBIfam" id="NF011100">
    <property type="entry name" value="PRK14527.1"/>
    <property type="match status" value="1"/>
</dbReference>
<dbReference type="HAMAP" id="MF_00235">
    <property type="entry name" value="Adenylate_kinase_Adk"/>
    <property type="match status" value="1"/>
</dbReference>
<dbReference type="SUPFAM" id="SSF52540">
    <property type="entry name" value="P-loop containing nucleoside triphosphate hydrolases"/>
    <property type="match status" value="1"/>
</dbReference>
<evidence type="ECO:0000256" key="2">
    <source>
        <dbReference type="ARBA" id="ARBA00022727"/>
    </source>
</evidence>
<protein>
    <recommendedName>
        <fullName evidence="5 7">Adenylate kinase</fullName>
        <shortName evidence="5">AK</shortName>
        <ecNumber evidence="5 7">2.7.4.3</ecNumber>
    </recommendedName>
    <alternativeName>
        <fullName evidence="5">ATP-AMP transphosphorylase</fullName>
    </alternativeName>
    <alternativeName>
        <fullName evidence="5">ATP:AMP phosphotransferase</fullName>
    </alternativeName>
    <alternativeName>
        <fullName evidence="5">Adenylate monophosphate kinase</fullName>
    </alternativeName>
</protein>
<evidence type="ECO:0000256" key="6">
    <source>
        <dbReference type="RuleBase" id="RU003330"/>
    </source>
</evidence>
<dbReference type="EC" id="2.7.4.3" evidence="5 7"/>
<feature type="region of interest" description="NMP" evidence="5">
    <location>
        <begin position="31"/>
        <end position="60"/>
    </location>
</feature>
<comment type="pathway">
    <text evidence="5">Purine metabolism; AMP biosynthesis via salvage pathway; AMP from ADP: step 1/1.</text>
</comment>
<comment type="catalytic activity">
    <reaction evidence="5 7">
        <text>AMP + ATP = 2 ADP</text>
        <dbReference type="Rhea" id="RHEA:12973"/>
        <dbReference type="ChEBI" id="CHEBI:30616"/>
        <dbReference type="ChEBI" id="CHEBI:456215"/>
        <dbReference type="ChEBI" id="CHEBI:456216"/>
        <dbReference type="EC" id="2.7.4.3"/>
    </reaction>
</comment>
<feature type="binding site" evidence="5">
    <location>
        <position position="145"/>
    </location>
    <ligand>
        <name>AMP</name>
        <dbReference type="ChEBI" id="CHEBI:456215"/>
    </ligand>
</feature>
<evidence type="ECO:0000256" key="1">
    <source>
        <dbReference type="ARBA" id="ARBA00022679"/>
    </source>
</evidence>
<keyword evidence="4 5" id="KW-0418">Kinase</keyword>
<keyword evidence="5 7" id="KW-0067">ATP-binding</keyword>
<feature type="binding site" evidence="5">
    <location>
        <begin position="86"/>
        <end position="89"/>
    </location>
    <ligand>
        <name>AMP</name>
        <dbReference type="ChEBI" id="CHEBI:456215"/>
    </ligand>
</feature>
<feature type="binding site" evidence="5">
    <location>
        <begin position="58"/>
        <end position="60"/>
    </location>
    <ligand>
        <name>AMP</name>
        <dbReference type="ChEBI" id="CHEBI:456215"/>
    </ligand>
</feature>
<dbReference type="NCBIfam" id="NF001381">
    <property type="entry name" value="PRK00279.1-3"/>
    <property type="match status" value="1"/>
</dbReference>
<sequence length="190" mass="21506">MLNVVIFGAPGSGKGTQSKLIAEKFNLAHVSTGELCRRAIHNNTHEGVIAKSFIDKGELVPDETIIDMLDAFLEKLPIDQGIIFDGFPRTVAQAEALIEIMQEHGTKVSVLLNLEVEREELLSRLLKRAETEDRSDDNMETIKKRLEVYEEQTLPVIEFYRKKRLYKPIKGVGNIDEIFGRISDVLNELK</sequence>
<evidence type="ECO:0000313" key="9">
    <source>
        <dbReference type="Proteomes" id="UP000679220"/>
    </source>
</evidence>
<comment type="subcellular location">
    <subcellularLocation>
        <location evidence="5 7">Cytoplasm</location>
    </subcellularLocation>
</comment>
<feature type="binding site" evidence="5">
    <location>
        <position position="134"/>
    </location>
    <ligand>
        <name>AMP</name>
        <dbReference type="ChEBI" id="CHEBI:456215"/>
    </ligand>
</feature>
<keyword evidence="3 5" id="KW-0547">Nucleotide-binding</keyword>
<dbReference type="InterPro" id="IPR000850">
    <property type="entry name" value="Adenylat/UMP-CMP_kin"/>
</dbReference>
<dbReference type="RefSeq" id="WP_212193188.1">
    <property type="nucleotide sequence ID" value="NZ_JAGTAR010000052.1"/>
</dbReference>
<dbReference type="Gene3D" id="3.40.50.300">
    <property type="entry name" value="P-loop containing nucleotide triphosphate hydrolases"/>
    <property type="match status" value="1"/>
</dbReference>
<keyword evidence="1 5" id="KW-0808">Transferase</keyword>
<keyword evidence="9" id="KW-1185">Reference proteome</keyword>
<dbReference type="AlphaFoldDB" id="A0A941F823"/>
<feature type="binding site" evidence="5">
    <location>
        <begin position="11"/>
        <end position="16"/>
    </location>
    <ligand>
        <name>ATP</name>
        <dbReference type="ChEBI" id="CHEBI:30616"/>
    </ligand>
</feature>
<dbReference type="GO" id="GO:0004017">
    <property type="term" value="F:AMP kinase activity"/>
    <property type="evidence" value="ECO:0007669"/>
    <property type="project" value="UniProtKB-UniRule"/>
</dbReference>
<feature type="binding site" evidence="5">
    <location>
        <position position="37"/>
    </location>
    <ligand>
        <name>AMP</name>
        <dbReference type="ChEBI" id="CHEBI:456215"/>
    </ligand>
</feature>
<comment type="domain">
    <text evidence="5">Consists of three domains, a large central CORE domain and two small peripheral domains, NMPbind and LID, which undergo movements during catalysis. The LID domain closes over the site of phosphoryl transfer upon ATP binding. Assembling and dissambling the active center during each catalytic cycle provides an effective means to prevent ATP hydrolysis.</text>
</comment>
<dbReference type="NCBIfam" id="NF011105">
    <property type="entry name" value="PRK14532.1"/>
    <property type="match status" value="1"/>
</dbReference>
<proteinExistence type="inferred from homology"/>
<comment type="similarity">
    <text evidence="5 6">Belongs to the adenylate kinase family.</text>
</comment>
<comment type="subunit">
    <text evidence="5 7">Monomer.</text>
</comment>
<evidence type="ECO:0000256" key="5">
    <source>
        <dbReference type="HAMAP-Rule" id="MF_00235"/>
    </source>
</evidence>
<dbReference type="PANTHER" id="PTHR23359">
    <property type="entry name" value="NUCLEOTIDE KINASE"/>
    <property type="match status" value="1"/>
</dbReference>
<dbReference type="GO" id="GO:0044209">
    <property type="term" value="P:AMP salvage"/>
    <property type="evidence" value="ECO:0007669"/>
    <property type="project" value="UniProtKB-UniRule"/>
</dbReference>
<gene>
    <name evidence="5" type="primary">adk</name>
    <name evidence="8" type="ORF">KDU71_21515</name>
</gene>
<comment type="function">
    <text evidence="5">Catalyzes the reversible transfer of the terminal phosphate group between ATP and AMP. Plays an important role in cellular energy homeostasis and in adenine nucleotide metabolism.</text>
</comment>
<keyword evidence="5" id="KW-0963">Cytoplasm</keyword>
<dbReference type="GO" id="GO:0005524">
    <property type="term" value="F:ATP binding"/>
    <property type="evidence" value="ECO:0007669"/>
    <property type="project" value="UniProtKB-UniRule"/>
</dbReference>
<comment type="caution">
    <text evidence="5">Lacks conserved residue(s) required for the propagation of feature annotation.</text>
</comment>
<dbReference type="CDD" id="cd01428">
    <property type="entry name" value="ADK"/>
    <property type="match status" value="1"/>
</dbReference>
<evidence type="ECO:0000313" key="8">
    <source>
        <dbReference type="EMBL" id="MBR8538164.1"/>
    </source>
</evidence>
<dbReference type="GO" id="GO:0005737">
    <property type="term" value="C:cytoplasm"/>
    <property type="evidence" value="ECO:0007669"/>
    <property type="project" value="UniProtKB-SubCell"/>
</dbReference>
<evidence type="ECO:0000256" key="7">
    <source>
        <dbReference type="RuleBase" id="RU003331"/>
    </source>
</evidence>
<feature type="binding site" evidence="5">
    <location>
        <position position="32"/>
    </location>
    <ligand>
        <name>AMP</name>
        <dbReference type="ChEBI" id="CHEBI:456215"/>
    </ligand>
</feature>
<accession>A0A941F823</accession>
<feature type="binding site" evidence="5">
    <location>
        <position position="173"/>
    </location>
    <ligand>
        <name>ATP</name>
        <dbReference type="ChEBI" id="CHEBI:30616"/>
    </ligand>
</feature>
<dbReference type="InterPro" id="IPR033690">
    <property type="entry name" value="Adenylat_kinase_CS"/>
</dbReference>
<dbReference type="EMBL" id="JAGTAR010000052">
    <property type="protein sequence ID" value="MBR8538164.1"/>
    <property type="molecule type" value="Genomic_DNA"/>
</dbReference>
<reference evidence="8" key="1">
    <citation type="journal article" date="2018" name="Int. J. Syst. Evol. Microbiol.">
        <title>Carboxylicivirga sediminis sp. nov., isolated from coastal sediment.</title>
        <authorList>
            <person name="Wang F.Q."/>
            <person name="Ren L.H."/>
            <person name="Zou R.J."/>
            <person name="Sun Y.Z."/>
            <person name="Liu X.J."/>
            <person name="Jiang F."/>
            <person name="Liu L.J."/>
        </authorList>
    </citation>
    <scope>NUCLEOTIDE SEQUENCE</scope>
    <source>
        <strain evidence="8">JR1</strain>
    </source>
</reference>
<dbReference type="PROSITE" id="PS00113">
    <property type="entry name" value="ADENYLATE_KINASE"/>
    <property type="match status" value="1"/>
</dbReference>
<evidence type="ECO:0000256" key="4">
    <source>
        <dbReference type="ARBA" id="ARBA00022777"/>
    </source>
</evidence>
<feature type="binding site" evidence="5">
    <location>
        <position position="128"/>
    </location>
    <ligand>
        <name>ATP</name>
        <dbReference type="ChEBI" id="CHEBI:30616"/>
    </ligand>
</feature>
<dbReference type="InterPro" id="IPR027417">
    <property type="entry name" value="P-loop_NTPase"/>
</dbReference>